<dbReference type="EMBL" id="JAGKQM010001844">
    <property type="protein sequence ID" value="KAH0851141.1"/>
    <property type="molecule type" value="Genomic_DNA"/>
</dbReference>
<dbReference type="PANTHER" id="PTHR46038:SF59">
    <property type="entry name" value="GLYCOSYLTRANSFERASE"/>
    <property type="match status" value="1"/>
</dbReference>
<dbReference type="InterPro" id="IPR044821">
    <property type="entry name" value="At1g28695/At4g15970-like"/>
</dbReference>
<name>A0ABQ7X7Q9_BRANA</name>
<evidence type="ECO:0000313" key="2">
    <source>
        <dbReference type="EMBL" id="KAH0851141.1"/>
    </source>
</evidence>
<reference evidence="2 3" key="1">
    <citation type="submission" date="2021-05" db="EMBL/GenBank/DDBJ databases">
        <title>Genome Assembly of Synthetic Allotetraploid Brassica napus Reveals Homoeologous Exchanges between Subgenomes.</title>
        <authorList>
            <person name="Davis J.T."/>
        </authorList>
    </citation>
    <scope>NUCLEOTIDE SEQUENCE [LARGE SCALE GENOMIC DNA]</scope>
    <source>
        <strain evidence="3">cv. Da-Ae</strain>
        <tissue evidence="2">Seedling</tissue>
    </source>
</reference>
<comment type="caution">
    <text evidence="2">The sequence shown here is derived from an EMBL/GenBank/DDBJ whole genome shotgun (WGS) entry which is preliminary data.</text>
</comment>
<evidence type="ECO:0000259" key="1">
    <source>
        <dbReference type="Pfam" id="PF03407"/>
    </source>
</evidence>
<sequence>MSQSHLSSSFARSPSSSSSHKQNVFLVSFRDQSQSVLEKFWRMRPQKSNSYQTSGTDFSGEKLFATPDYLKMMWRRIELLTQVLEMGFNFIFTMACDRFFGDPYDSDNWVNGGFTYVKSNHRSIEFYKFWYKSRLDYPELHDQDVFNKIKHEA</sequence>
<evidence type="ECO:0000313" key="3">
    <source>
        <dbReference type="Proteomes" id="UP000824890"/>
    </source>
</evidence>
<keyword evidence="3" id="KW-1185">Reference proteome</keyword>
<gene>
    <name evidence="2" type="ORF">HID58_094965</name>
</gene>
<feature type="domain" description="Nucleotide-diphospho-sugar transferase" evidence="1">
    <location>
        <begin position="94"/>
        <end position="152"/>
    </location>
</feature>
<accession>A0ABQ7X7Q9</accession>
<dbReference type="Proteomes" id="UP000824890">
    <property type="component" value="Unassembled WGS sequence"/>
</dbReference>
<proteinExistence type="predicted"/>
<feature type="domain" description="Nucleotide-diphospho-sugar transferase" evidence="1">
    <location>
        <begin position="34"/>
        <end position="93"/>
    </location>
</feature>
<dbReference type="PANTHER" id="PTHR46038">
    <property type="entry name" value="EXPRESSED PROTEIN-RELATED"/>
    <property type="match status" value="1"/>
</dbReference>
<protein>
    <recommendedName>
        <fullName evidence="1">Nucleotide-diphospho-sugar transferase domain-containing protein</fullName>
    </recommendedName>
</protein>
<dbReference type="InterPro" id="IPR005069">
    <property type="entry name" value="Nucl-diP-sugar_transferase"/>
</dbReference>
<organism evidence="2 3">
    <name type="scientific">Brassica napus</name>
    <name type="common">Rape</name>
    <dbReference type="NCBI Taxonomy" id="3708"/>
    <lineage>
        <taxon>Eukaryota</taxon>
        <taxon>Viridiplantae</taxon>
        <taxon>Streptophyta</taxon>
        <taxon>Embryophyta</taxon>
        <taxon>Tracheophyta</taxon>
        <taxon>Spermatophyta</taxon>
        <taxon>Magnoliopsida</taxon>
        <taxon>eudicotyledons</taxon>
        <taxon>Gunneridae</taxon>
        <taxon>Pentapetalae</taxon>
        <taxon>rosids</taxon>
        <taxon>malvids</taxon>
        <taxon>Brassicales</taxon>
        <taxon>Brassicaceae</taxon>
        <taxon>Brassiceae</taxon>
        <taxon>Brassica</taxon>
    </lineage>
</organism>
<dbReference type="Pfam" id="PF03407">
    <property type="entry name" value="Nucleotid_trans"/>
    <property type="match status" value="2"/>
</dbReference>